<dbReference type="SUPFAM" id="SSF52540">
    <property type="entry name" value="P-loop containing nucleoside triphosphate hydrolases"/>
    <property type="match status" value="1"/>
</dbReference>
<evidence type="ECO:0000256" key="7">
    <source>
        <dbReference type="ARBA" id="ARBA00022840"/>
    </source>
</evidence>
<proteinExistence type="inferred from homology"/>
<evidence type="ECO:0000313" key="12">
    <source>
        <dbReference type="Proteomes" id="UP000188145"/>
    </source>
</evidence>
<gene>
    <name evidence="11" type="ORF">BW730_17020</name>
</gene>
<keyword evidence="6 10" id="KW-0418">Kinase</keyword>
<evidence type="ECO:0000256" key="6">
    <source>
        <dbReference type="ARBA" id="ARBA00022777"/>
    </source>
</evidence>
<keyword evidence="12" id="KW-1185">Reference proteome</keyword>
<keyword evidence="5 10" id="KW-0547">Nucleotide-binding</keyword>
<dbReference type="GO" id="GO:0005737">
    <property type="term" value="C:cytoplasm"/>
    <property type="evidence" value="ECO:0007669"/>
    <property type="project" value="TreeGrafter"/>
</dbReference>
<dbReference type="NCBIfam" id="TIGR01313">
    <property type="entry name" value="therm_gnt_kin"/>
    <property type="match status" value="1"/>
</dbReference>
<dbReference type="GO" id="GO:0005524">
    <property type="term" value="F:ATP binding"/>
    <property type="evidence" value="ECO:0007669"/>
    <property type="project" value="UniProtKB-KW"/>
</dbReference>
<protein>
    <recommendedName>
        <fullName evidence="3 10">Gluconokinase</fullName>
        <ecNumber evidence="3 10">2.7.1.12</ecNumber>
    </recommendedName>
</protein>
<dbReference type="OrthoDB" id="9795716at2"/>
<dbReference type="CDD" id="cd02021">
    <property type="entry name" value="GntK"/>
    <property type="match status" value="1"/>
</dbReference>
<keyword evidence="7 10" id="KW-0067">ATP-binding</keyword>
<dbReference type="FunFam" id="3.40.50.300:FF:000522">
    <property type="entry name" value="Gluconokinase"/>
    <property type="match status" value="1"/>
</dbReference>
<dbReference type="InterPro" id="IPR027417">
    <property type="entry name" value="P-loop_NTPase"/>
</dbReference>
<evidence type="ECO:0000256" key="3">
    <source>
        <dbReference type="ARBA" id="ARBA00012054"/>
    </source>
</evidence>
<evidence type="ECO:0000256" key="10">
    <source>
        <dbReference type="RuleBase" id="RU363066"/>
    </source>
</evidence>
<dbReference type="GO" id="GO:0019521">
    <property type="term" value="P:D-gluconate metabolic process"/>
    <property type="evidence" value="ECO:0007669"/>
    <property type="project" value="UniProtKB-KW"/>
</dbReference>
<keyword evidence="4 10" id="KW-0808">Transferase</keyword>
<evidence type="ECO:0000256" key="5">
    <source>
        <dbReference type="ARBA" id="ARBA00022741"/>
    </source>
</evidence>
<dbReference type="EMBL" id="CP019606">
    <property type="protein sequence ID" value="AQP48946.1"/>
    <property type="molecule type" value="Genomic_DNA"/>
</dbReference>
<evidence type="ECO:0000256" key="2">
    <source>
        <dbReference type="ARBA" id="ARBA00008420"/>
    </source>
</evidence>
<comment type="catalytic activity">
    <reaction evidence="9 10">
        <text>D-gluconate + ATP = 6-phospho-D-gluconate + ADP + H(+)</text>
        <dbReference type="Rhea" id="RHEA:19433"/>
        <dbReference type="ChEBI" id="CHEBI:15378"/>
        <dbReference type="ChEBI" id="CHEBI:18391"/>
        <dbReference type="ChEBI" id="CHEBI:30616"/>
        <dbReference type="ChEBI" id="CHEBI:58759"/>
        <dbReference type="ChEBI" id="CHEBI:456216"/>
        <dbReference type="EC" id="2.7.1.12"/>
    </reaction>
</comment>
<dbReference type="Gene3D" id="3.40.50.300">
    <property type="entry name" value="P-loop containing nucleotide triphosphate hydrolases"/>
    <property type="match status" value="1"/>
</dbReference>
<dbReference type="RefSeq" id="WP_077687298.1">
    <property type="nucleotide sequence ID" value="NZ_CP019606.1"/>
</dbReference>
<evidence type="ECO:0000256" key="8">
    <source>
        <dbReference type="ARBA" id="ARBA00023064"/>
    </source>
</evidence>
<dbReference type="KEGG" id="tes:BW730_17020"/>
<accession>A0A1Q2CS49</accession>
<comment type="pathway">
    <text evidence="1">Carbohydrate acid metabolism.</text>
</comment>
<evidence type="ECO:0000256" key="1">
    <source>
        <dbReference type="ARBA" id="ARBA00004761"/>
    </source>
</evidence>
<dbReference type="EC" id="2.7.1.12" evidence="3 10"/>
<evidence type="ECO:0000256" key="4">
    <source>
        <dbReference type="ARBA" id="ARBA00022679"/>
    </source>
</evidence>
<organism evidence="11 12">
    <name type="scientific">Tessaracoccus aquimaris</name>
    <dbReference type="NCBI Taxonomy" id="1332264"/>
    <lineage>
        <taxon>Bacteria</taxon>
        <taxon>Bacillati</taxon>
        <taxon>Actinomycetota</taxon>
        <taxon>Actinomycetes</taxon>
        <taxon>Propionibacteriales</taxon>
        <taxon>Propionibacteriaceae</taxon>
        <taxon>Tessaracoccus</taxon>
    </lineage>
</organism>
<dbReference type="AlphaFoldDB" id="A0A1Q2CS49"/>
<comment type="similarity">
    <text evidence="2 10">Belongs to the gluconokinase GntK/GntV family.</text>
</comment>
<name>A0A1Q2CS49_9ACTN</name>
<sequence>MSRPVHVVVMGVAGTGKTTIGHGVAQRFGLEMAEGDDFHSEANKAKMAEGHPLTDDDRWPWLGSLRDWMTGHADEGRSTVVACSALREGYRDVLREADGDVFFVHLVLPEDVNADRLAARKGHYMKSGMLDSQLATLEPLSEVEDGVEVLNTGKPEEVVAEINQALSLRFPQLD</sequence>
<dbReference type="PANTHER" id="PTHR43442">
    <property type="entry name" value="GLUCONOKINASE-RELATED"/>
    <property type="match status" value="1"/>
</dbReference>
<dbReference type="GO" id="GO:0046316">
    <property type="term" value="F:gluconokinase activity"/>
    <property type="evidence" value="ECO:0007669"/>
    <property type="project" value="UniProtKB-EC"/>
</dbReference>
<evidence type="ECO:0000313" key="11">
    <source>
        <dbReference type="EMBL" id="AQP48946.1"/>
    </source>
</evidence>
<dbReference type="InterPro" id="IPR006001">
    <property type="entry name" value="Therm_gnt_kin"/>
</dbReference>
<keyword evidence="8" id="KW-0311">Gluconate utilization</keyword>
<evidence type="ECO:0000256" key="9">
    <source>
        <dbReference type="ARBA" id="ARBA00048090"/>
    </source>
</evidence>
<dbReference type="PANTHER" id="PTHR43442:SF3">
    <property type="entry name" value="GLUCONOKINASE-RELATED"/>
    <property type="match status" value="1"/>
</dbReference>
<dbReference type="Proteomes" id="UP000188145">
    <property type="component" value="Chromosome"/>
</dbReference>
<dbReference type="STRING" id="1332264.BW730_17020"/>
<dbReference type="Pfam" id="PF13671">
    <property type="entry name" value="AAA_33"/>
    <property type="match status" value="1"/>
</dbReference>
<reference evidence="12" key="1">
    <citation type="submission" date="2017-02" db="EMBL/GenBank/DDBJ databases">
        <title>Tessaracoccus aquaemaris sp. nov., isolated from the intestine of a Korean rockfish, Sebastes schlegelii, in a marine aquaculture pond.</title>
        <authorList>
            <person name="Tak E.J."/>
            <person name="Bae J.-W."/>
        </authorList>
    </citation>
    <scope>NUCLEOTIDE SEQUENCE [LARGE SCALE GENOMIC DNA]</scope>
    <source>
        <strain evidence="12">NSG39</strain>
    </source>
</reference>